<evidence type="ECO:0000256" key="5">
    <source>
        <dbReference type="ARBA" id="ARBA00022801"/>
    </source>
</evidence>
<evidence type="ECO:0000256" key="9">
    <source>
        <dbReference type="SAM" id="MobiDB-lite"/>
    </source>
</evidence>
<evidence type="ECO:0000256" key="1">
    <source>
        <dbReference type="ARBA" id="ARBA00007025"/>
    </source>
</evidence>
<keyword evidence="2" id="KW-0479">Metal-binding</keyword>
<keyword evidence="3" id="KW-0547">Nucleotide-binding</keyword>
<keyword evidence="7" id="KW-0862">Zinc</keyword>
<feature type="region of interest" description="Disordered" evidence="9">
    <location>
        <begin position="1"/>
        <end position="73"/>
    </location>
</feature>
<dbReference type="SMART" id="SM00487">
    <property type="entry name" value="DEXDc"/>
    <property type="match status" value="1"/>
</dbReference>
<feature type="domain" description="Helicase ATP-binding" evidence="10">
    <location>
        <begin position="417"/>
        <end position="617"/>
    </location>
</feature>
<evidence type="ECO:0000256" key="3">
    <source>
        <dbReference type="ARBA" id="ARBA00022741"/>
    </source>
</evidence>
<dbReference type="InterPro" id="IPR014001">
    <property type="entry name" value="Helicase_ATP-bd"/>
</dbReference>
<dbReference type="GO" id="GO:0005634">
    <property type="term" value="C:nucleus"/>
    <property type="evidence" value="ECO:0007669"/>
    <property type="project" value="TreeGrafter"/>
</dbReference>
<gene>
    <name evidence="12" type="ORF">LTR62_002158</name>
</gene>
<evidence type="ECO:0000313" key="13">
    <source>
        <dbReference type="Proteomes" id="UP001310890"/>
    </source>
</evidence>
<dbReference type="PROSITE" id="PS00518">
    <property type="entry name" value="ZF_RING_1"/>
    <property type="match status" value="1"/>
</dbReference>
<feature type="compositionally biased region" description="Basic residues" evidence="9">
    <location>
        <begin position="279"/>
        <end position="303"/>
    </location>
</feature>
<proteinExistence type="inferred from homology"/>
<dbReference type="InterPro" id="IPR001650">
    <property type="entry name" value="Helicase_C-like"/>
</dbReference>
<keyword evidence="6" id="KW-0347">Helicase</keyword>
<dbReference type="InterPro" id="IPR000330">
    <property type="entry name" value="SNF2_N"/>
</dbReference>
<dbReference type="Pfam" id="PF00176">
    <property type="entry name" value="SNF2-rel_dom"/>
    <property type="match status" value="1"/>
</dbReference>
<dbReference type="SMART" id="SM00490">
    <property type="entry name" value="HELICc"/>
    <property type="match status" value="1"/>
</dbReference>
<keyword evidence="4" id="KW-0863">Zinc-finger</keyword>
<evidence type="ECO:0000259" key="10">
    <source>
        <dbReference type="PROSITE" id="PS51192"/>
    </source>
</evidence>
<evidence type="ECO:0000256" key="7">
    <source>
        <dbReference type="ARBA" id="ARBA00022833"/>
    </source>
</evidence>
<dbReference type="Pfam" id="PF00271">
    <property type="entry name" value="Helicase_C"/>
    <property type="match status" value="1"/>
</dbReference>
<dbReference type="Gene3D" id="3.40.50.300">
    <property type="entry name" value="P-loop containing nucleotide triphosphate hydrolases"/>
    <property type="match status" value="1"/>
</dbReference>
<dbReference type="EMBL" id="JAVRRL010000155">
    <property type="protein sequence ID" value="KAK5105778.1"/>
    <property type="molecule type" value="Genomic_DNA"/>
</dbReference>
<dbReference type="CDD" id="cd18008">
    <property type="entry name" value="DEXDc_SHPRH-like"/>
    <property type="match status" value="1"/>
</dbReference>
<organism evidence="12 13">
    <name type="scientific">Meristemomyces frigidus</name>
    <dbReference type="NCBI Taxonomy" id="1508187"/>
    <lineage>
        <taxon>Eukaryota</taxon>
        <taxon>Fungi</taxon>
        <taxon>Dikarya</taxon>
        <taxon>Ascomycota</taxon>
        <taxon>Pezizomycotina</taxon>
        <taxon>Dothideomycetes</taxon>
        <taxon>Dothideomycetidae</taxon>
        <taxon>Mycosphaerellales</taxon>
        <taxon>Teratosphaeriaceae</taxon>
        <taxon>Meristemomyces</taxon>
    </lineage>
</organism>
<dbReference type="InterPro" id="IPR038718">
    <property type="entry name" value="SNF2-like_sf"/>
</dbReference>
<dbReference type="InterPro" id="IPR017907">
    <property type="entry name" value="Znf_RING_CS"/>
</dbReference>
<comment type="similarity">
    <text evidence="1">Belongs to the SNF2/RAD54 helicase family.</text>
</comment>
<dbReference type="GO" id="GO:0016787">
    <property type="term" value="F:hydrolase activity"/>
    <property type="evidence" value="ECO:0007669"/>
    <property type="project" value="UniProtKB-KW"/>
</dbReference>
<dbReference type="AlphaFoldDB" id="A0AAN7T8P8"/>
<dbReference type="Proteomes" id="UP001310890">
    <property type="component" value="Unassembled WGS sequence"/>
</dbReference>
<evidence type="ECO:0000256" key="6">
    <source>
        <dbReference type="ARBA" id="ARBA00022806"/>
    </source>
</evidence>
<comment type="caution">
    <text evidence="12">The sequence shown here is derived from an EMBL/GenBank/DDBJ whole genome shotgun (WGS) entry which is preliminary data.</text>
</comment>
<feature type="compositionally biased region" description="Low complexity" evidence="9">
    <location>
        <begin position="8"/>
        <end position="25"/>
    </location>
</feature>
<dbReference type="CDD" id="cd18793">
    <property type="entry name" value="SF2_C_SNF"/>
    <property type="match status" value="1"/>
</dbReference>
<sequence length="1153" mass="128869">MDAHDSNPDLALDPALLELGAGDLPQQAEDPKLDPRLGPKSLPQQAQDSTVDRADLGLAPDSAPQQAQDLARSEDGLFVPEVPVDPQAAMLAHQRVFAEKMRARLQAPTFLEPAATRYAATAIDETPEPLETTEIAAEQDGGHPDVGGTDDTALEFQELKATYQKKLRCKTNSMEDDVAYLKAEMAEDARLRKIQADQEYERTPTPEPEEDDDGGDSAIGFPSVFSEESEPEIVPKNRGSKRGAAGDDLHTGPKKRGRKSAAASHDEDDADDILEHAKARAKASGRGKKKVVPPKKAHGKGRGGHTNMTTLSTILGTDVFADAAATANLRAQPTFGNDSDQAPSKRSQALQSLLASVPTGDKKAATQDKKALDQAIKDFNGRSSVRAASQGQWSVQGMRSTLKHYQIMGTAFMRRRENGQEKPRGGILADQMGLGKTVMMLANIVNGRPPAGSHCRATLIVASPALIGQWSQEINKHIMTKREDPKHGLGRVIQNRAGQRFNTMDDAETLEDADIVLTTYHEIAKSFPKAITPPNLVTAKQKDEWWKQEYANSKGVFHSIKWFRVVLDEAQAIKNHQAHTSKACRALQTDHAWAITGTPIMNDLKEFYPYFKFLGDPNTSSFRLFKANFCNAEDPAGKEKLSAYLNRFMIRRTHTTTMFEARLLELPPPSERTMWLEFSNVERQIYEIIKKRFIERINTISKQGGLDKQYKHIWTMILRLRQICGHVLLIQNTIIDLLTREDYEKLNAITTDEDDMSEEGASLLLHLRNVLKGHKDAQFVEGGMQGAFISETETIPMGAMDTEYDETLGQVGGKHGLTFRMGKYLKNLGESEQWETIRDRQTCCGCRQPPKDPEITSCFHIYCADCLQDLQHLAARRGYDQARCSECGDAYTSTAPCKDFEPSFDNEHAPDDPSGKKSKKRASEKPGDWISLRGEILPSAKTTAAKAQILNWIEEDPKGKIIIFTQFLPLIRILAKMCETEKWAYLKYSGEMSHDARQKSIHEFDTSPTKKILLASLKCGGLGLNLTMARFVLCIDPWWNNAVEQQAFCRVFRIGQQHQTRFTRLVVKNTIDAAMMAMKERKQVEIDQVMENQDRDDKERPTTSELLRLFGQRVGEDENGFPFIFPEEESAEAHLRVAEVDEEDEMRGMGNEE</sequence>
<dbReference type="PANTHER" id="PTHR45626:SF17">
    <property type="entry name" value="HELICASE-LIKE TRANSCRIPTION FACTOR"/>
    <property type="match status" value="1"/>
</dbReference>
<feature type="region of interest" description="Disordered" evidence="9">
    <location>
        <begin position="192"/>
        <end position="309"/>
    </location>
</feature>
<dbReference type="Gene3D" id="3.30.40.10">
    <property type="entry name" value="Zinc/RING finger domain, C3HC4 (zinc finger)"/>
    <property type="match status" value="1"/>
</dbReference>
<dbReference type="Gene3D" id="3.40.50.10810">
    <property type="entry name" value="Tandem AAA-ATPase domain"/>
    <property type="match status" value="1"/>
</dbReference>
<evidence type="ECO:0000259" key="11">
    <source>
        <dbReference type="PROSITE" id="PS51194"/>
    </source>
</evidence>
<dbReference type="SUPFAM" id="SSF57850">
    <property type="entry name" value="RING/U-box"/>
    <property type="match status" value="1"/>
</dbReference>
<dbReference type="GO" id="GO:0008094">
    <property type="term" value="F:ATP-dependent activity, acting on DNA"/>
    <property type="evidence" value="ECO:0007669"/>
    <property type="project" value="TreeGrafter"/>
</dbReference>
<dbReference type="GO" id="GO:0004386">
    <property type="term" value="F:helicase activity"/>
    <property type="evidence" value="ECO:0007669"/>
    <property type="project" value="UniProtKB-KW"/>
</dbReference>
<evidence type="ECO:0000256" key="4">
    <source>
        <dbReference type="ARBA" id="ARBA00022771"/>
    </source>
</evidence>
<dbReference type="PANTHER" id="PTHR45626">
    <property type="entry name" value="TRANSCRIPTION TERMINATION FACTOR 2-RELATED"/>
    <property type="match status" value="1"/>
</dbReference>
<dbReference type="SUPFAM" id="SSF52540">
    <property type="entry name" value="P-loop containing nucleoside triphosphate hydrolases"/>
    <property type="match status" value="2"/>
</dbReference>
<dbReference type="InterPro" id="IPR049730">
    <property type="entry name" value="SNF2/RAD54-like_C"/>
</dbReference>
<dbReference type="InterPro" id="IPR050628">
    <property type="entry name" value="SNF2_RAD54_helicase_TF"/>
</dbReference>
<evidence type="ECO:0000256" key="8">
    <source>
        <dbReference type="ARBA" id="ARBA00022840"/>
    </source>
</evidence>
<feature type="region of interest" description="Disordered" evidence="9">
    <location>
        <begin position="902"/>
        <end position="925"/>
    </location>
</feature>
<dbReference type="GO" id="GO:0005524">
    <property type="term" value="F:ATP binding"/>
    <property type="evidence" value="ECO:0007669"/>
    <property type="project" value="UniProtKB-KW"/>
</dbReference>
<dbReference type="InterPro" id="IPR013083">
    <property type="entry name" value="Znf_RING/FYVE/PHD"/>
</dbReference>
<dbReference type="GO" id="GO:0006281">
    <property type="term" value="P:DNA repair"/>
    <property type="evidence" value="ECO:0007669"/>
    <property type="project" value="TreeGrafter"/>
</dbReference>
<evidence type="ECO:0000256" key="2">
    <source>
        <dbReference type="ARBA" id="ARBA00022723"/>
    </source>
</evidence>
<dbReference type="PROSITE" id="PS51194">
    <property type="entry name" value="HELICASE_CTER"/>
    <property type="match status" value="1"/>
</dbReference>
<name>A0AAN7T8P8_9PEZI</name>
<dbReference type="InterPro" id="IPR027417">
    <property type="entry name" value="P-loop_NTPase"/>
</dbReference>
<feature type="compositionally biased region" description="Basic and acidic residues" evidence="9">
    <location>
        <begin position="192"/>
        <end position="204"/>
    </location>
</feature>
<dbReference type="GO" id="GO:0008270">
    <property type="term" value="F:zinc ion binding"/>
    <property type="evidence" value="ECO:0007669"/>
    <property type="project" value="UniProtKB-KW"/>
</dbReference>
<keyword evidence="5" id="KW-0378">Hydrolase</keyword>
<protein>
    <submittedName>
        <fullName evidence="12">Uncharacterized protein</fullName>
    </submittedName>
</protein>
<keyword evidence="8" id="KW-0067">ATP-binding</keyword>
<dbReference type="PROSITE" id="PS51192">
    <property type="entry name" value="HELICASE_ATP_BIND_1"/>
    <property type="match status" value="1"/>
</dbReference>
<feature type="domain" description="Helicase C-terminal" evidence="11">
    <location>
        <begin position="945"/>
        <end position="1108"/>
    </location>
</feature>
<reference evidence="12" key="1">
    <citation type="submission" date="2023-08" db="EMBL/GenBank/DDBJ databases">
        <title>Black Yeasts Isolated from many extreme environments.</title>
        <authorList>
            <person name="Coleine C."/>
            <person name="Stajich J.E."/>
            <person name="Selbmann L."/>
        </authorList>
    </citation>
    <scope>NUCLEOTIDE SEQUENCE</scope>
    <source>
        <strain evidence="12">CCFEE 5401</strain>
    </source>
</reference>
<evidence type="ECO:0000313" key="12">
    <source>
        <dbReference type="EMBL" id="KAK5105778.1"/>
    </source>
</evidence>
<accession>A0AAN7T8P8</accession>